<dbReference type="Proteomes" id="UP000013548">
    <property type="component" value="Chromosome"/>
</dbReference>
<dbReference type="SUPFAM" id="SSF54001">
    <property type="entry name" value="Cysteine proteinases"/>
    <property type="match status" value="1"/>
</dbReference>
<dbReference type="EMBL" id="CP005386">
    <property type="protein sequence ID" value="AGL26604.1"/>
    <property type="molecule type" value="Genomic_DNA"/>
</dbReference>
<dbReference type="KEGG" id="mtuc:J113_07855"/>
<organism evidence="2 3">
    <name type="scientific">Mycobacterium tuberculosis CAS/NITR204</name>
    <dbReference type="NCBI Taxonomy" id="1310114"/>
    <lineage>
        <taxon>Bacteria</taxon>
        <taxon>Bacillati</taxon>
        <taxon>Actinomycetota</taxon>
        <taxon>Actinomycetes</taxon>
        <taxon>Mycobacteriales</taxon>
        <taxon>Mycobacteriaceae</taxon>
        <taxon>Mycobacterium</taxon>
        <taxon>Mycobacterium tuberculosis complex</taxon>
    </lineage>
</organism>
<accession>R4M4N1</accession>
<proteinExistence type="predicted"/>
<dbReference type="AlphaFoldDB" id="R4M4N1"/>
<dbReference type="HOGENOM" id="CLU_1684654_0_0_11"/>
<dbReference type="BioCyc" id="MTUB1310114:G13A2-1163-MONOMER"/>
<gene>
    <name evidence="2" type="ORF">J113_07855</name>
</gene>
<evidence type="ECO:0000313" key="3">
    <source>
        <dbReference type="Proteomes" id="UP000013548"/>
    </source>
</evidence>
<reference evidence="2 3" key="1">
    <citation type="journal article" date="2013" name="Genome Announc.">
        <title>Whole-Genome Sequences of Four Clinical Isolates of Mycobacterium tuberculosis from Tamil Nadu, South India.</title>
        <authorList>
            <person name="Narayanan S."/>
            <person name="Deshpande U."/>
        </authorList>
    </citation>
    <scope>NUCLEOTIDE SEQUENCE [LARGE SCALE GENOMIC DNA]</scope>
    <source>
        <strain evidence="2 3">CAS/NITR204</strain>
    </source>
</reference>
<dbReference type="Gene3D" id="3.90.1720.10">
    <property type="entry name" value="endopeptidase domain like (from Nostoc punctiforme)"/>
    <property type="match status" value="1"/>
</dbReference>
<sequence>MQSGPHLVGRVGTSFPLIARHQGATSDDAGDTGQPDPLPHVAHPDRLYPPMVHGVDPSTLALDRALNETRTGDLWLFRGRSRPDRAIQTLTNAPVNHVGMTVAIDDLPPLIWHAELGDKLLDVWTGTNHRGVQLNDARQVVQQWAGRYRQRCWLVN</sequence>
<dbReference type="PATRIC" id="fig|1310114.3.peg.1641"/>
<protein>
    <submittedName>
        <fullName evidence="2">Adenylate and guanylate cyclase catalytic domain-containing protein</fullName>
    </submittedName>
</protein>
<evidence type="ECO:0000256" key="1">
    <source>
        <dbReference type="SAM" id="MobiDB-lite"/>
    </source>
</evidence>
<dbReference type="InterPro" id="IPR038765">
    <property type="entry name" value="Papain-like_cys_pep_sf"/>
</dbReference>
<feature type="region of interest" description="Disordered" evidence="1">
    <location>
        <begin position="23"/>
        <end position="47"/>
    </location>
</feature>
<name>R4M4N1_MYCTX</name>
<evidence type="ECO:0000313" key="2">
    <source>
        <dbReference type="EMBL" id="AGL26604.1"/>
    </source>
</evidence>